<protein>
    <submittedName>
        <fullName evidence="2">Uncharacterized protein</fullName>
    </submittedName>
</protein>
<keyword evidence="1" id="KW-1133">Transmembrane helix</keyword>
<name>A0A376SAU2_ECOLX</name>
<dbReference type="AlphaFoldDB" id="A0A376SAU2"/>
<evidence type="ECO:0000256" key="1">
    <source>
        <dbReference type="SAM" id="Phobius"/>
    </source>
</evidence>
<sequence>MRGQTGEGVSHYVPVSGNLKMVAAAFCAMSFAQLAGWLPWVWRWGYNSKPHAHLACGCARPEP</sequence>
<keyword evidence="1" id="KW-0812">Transmembrane</keyword>
<dbReference type="EMBL" id="UGAW01000002">
    <property type="protein sequence ID" value="STI47537.1"/>
    <property type="molecule type" value="Genomic_DNA"/>
</dbReference>
<feature type="transmembrane region" description="Helical" evidence="1">
    <location>
        <begin position="21"/>
        <end position="42"/>
    </location>
</feature>
<keyword evidence="1" id="KW-0472">Membrane</keyword>
<organism evidence="2 3">
    <name type="scientific">Escherichia coli</name>
    <dbReference type="NCBI Taxonomy" id="562"/>
    <lineage>
        <taxon>Bacteria</taxon>
        <taxon>Pseudomonadati</taxon>
        <taxon>Pseudomonadota</taxon>
        <taxon>Gammaproteobacteria</taxon>
        <taxon>Enterobacterales</taxon>
        <taxon>Enterobacteriaceae</taxon>
        <taxon>Escherichia</taxon>
    </lineage>
</organism>
<evidence type="ECO:0000313" key="2">
    <source>
        <dbReference type="EMBL" id="STI47537.1"/>
    </source>
</evidence>
<dbReference type="Proteomes" id="UP000254817">
    <property type="component" value="Unassembled WGS sequence"/>
</dbReference>
<evidence type="ECO:0000313" key="3">
    <source>
        <dbReference type="Proteomes" id="UP000254817"/>
    </source>
</evidence>
<proteinExistence type="predicted"/>
<gene>
    <name evidence="2" type="ORF">NCTC11112_06754</name>
</gene>
<accession>A0A376SAU2</accession>
<reference evidence="2 3" key="1">
    <citation type="submission" date="2018-06" db="EMBL/GenBank/DDBJ databases">
        <authorList>
            <consortium name="Pathogen Informatics"/>
            <person name="Doyle S."/>
        </authorList>
    </citation>
    <scope>NUCLEOTIDE SEQUENCE [LARGE SCALE GENOMIC DNA]</scope>
    <source>
        <strain evidence="2 3">NCTC11112</strain>
    </source>
</reference>